<dbReference type="EMBL" id="LAZR01065120">
    <property type="protein sequence ID" value="KKK56181.1"/>
    <property type="molecule type" value="Genomic_DNA"/>
</dbReference>
<dbReference type="AlphaFoldDB" id="A0A0F8Z7U6"/>
<proteinExistence type="predicted"/>
<comment type="caution">
    <text evidence="1">The sequence shown here is derived from an EMBL/GenBank/DDBJ whole genome shotgun (WGS) entry which is preliminary data.</text>
</comment>
<evidence type="ECO:0000313" key="1">
    <source>
        <dbReference type="EMBL" id="KKK56181.1"/>
    </source>
</evidence>
<gene>
    <name evidence="1" type="ORF">LCGC14_3067100</name>
</gene>
<protein>
    <submittedName>
        <fullName evidence="1">Uncharacterized protein</fullName>
    </submittedName>
</protein>
<reference evidence="1" key="1">
    <citation type="journal article" date="2015" name="Nature">
        <title>Complex archaea that bridge the gap between prokaryotes and eukaryotes.</title>
        <authorList>
            <person name="Spang A."/>
            <person name="Saw J.H."/>
            <person name="Jorgensen S.L."/>
            <person name="Zaremba-Niedzwiedzka K."/>
            <person name="Martijn J."/>
            <person name="Lind A.E."/>
            <person name="van Eijk R."/>
            <person name="Schleper C."/>
            <person name="Guy L."/>
            <person name="Ettema T.J."/>
        </authorList>
    </citation>
    <scope>NUCLEOTIDE SEQUENCE</scope>
</reference>
<name>A0A0F8Z7U6_9ZZZZ</name>
<accession>A0A0F8Z7U6</accession>
<organism evidence="1">
    <name type="scientific">marine sediment metagenome</name>
    <dbReference type="NCBI Taxonomy" id="412755"/>
    <lineage>
        <taxon>unclassified sequences</taxon>
        <taxon>metagenomes</taxon>
        <taxon>ecological metagenomes</taxon>
    </lineage>
</organism>
<sequence length="72" mass="8484">MPEIGDEKAGERYAKLVWVACPECDHRRWVAKISTQRPGFTGRCSPCYRREARDGNRMYFPPNPSRKREVNR</sequence>